<keyword evidence="5 6" id="KW-0472">Membrane</keyword>
<evidence type="ECO:0000256" key="5">
    <source>
        <dbReference type="ARBA" id="ARBA00023136"/>
    </source>
</evidence>
<keyword evidence="9" id="KW-1185">Reference proteome</keyword>
<dbReference type="InterPro" id="IPR005828">
    <property type="entry name" value="MFS_sugar_transport-like"/>
</dbReference>
<feature type="transmembrane region" description="Helical" evidence="6">
    <location>
        <begin position="185"/>
        <end position="207"/>
    </location>
</feature>
<feature type="transmembrane region" description="Helical" evidence="6">
    <location>
        <begin position="273"/>
        <end position="299"/>
    </location>
</feature>
<evidence type="ECO:0000256" key="2">
    <source>
        <dbReference type="ARBA" id="ARBA00010992"/>
    </source>
</evidence>
<dbReference type="GO" id="GO:0005351">
    <property type="term" value="F:carbohydrate:proton symporter activity"/>
    <property type="evidence" value="ECO:0007669"/>
    <property type="project" value="TreeGrafter"/>
</dbReference>
<gene>
    <name evidence="8" type="ORF">B9Z65_2027</name>
</gene>
<feature type="transmembrane region" description="Helical" evidence="6">
    <location>
        <begin position="12"/>
        <end position="31"/>
    </location>
</feature>
<dbReference type="SUPFAM" id="SSF103473">
    <property type="entry name" value="MFS general substrate transporter"/>
    <property type="match status" value="1"/>
</dbReference>
<feature type="transmembrane region" description="Helical" evidence="6">
    <location>
        <begin position="96"/>
        <end position="114"/>
    </location>
</feature>
<dbReference type="PROSITE" id="PS00217">
    <property type="entry name" value="SUGAR_TRANSPORT_2"/>
    <property type="match status" value="1"/>
</dbReference>
<dbReference type="Proteomes" id="UP000243723">
    <property type="component" value="Unassembled WGS sequence"/>
</dbReference>
<organism evidence="8 9">
    <name type="scientific">Elsinoe australis</name>
    <dbReference type="NCBI Taxonomy" id="40998"/>
    <lineage>
        <taxon>Eukaryota</taxon>
        <taxon>Fungi</taxon>
        <taxon>Dikarya</taxon>
        <taxon>Ascomycota</taxon>
        <taxon>Pezizomycotina</taxon>
        <taxon>Dothideomycetes</taxon>
        <taxon>Dothideomycetidae</taxon>
        <taxon>Myriangiales</taxon>
        <taxon>Elsinoaceae</taxon>
        <taxon>Elsinoe</taxon>
    </lineage>
</organism>
<accession>A0A2P7YMV4</accession>
<dbReference type="GO" id="GO:0016020">
    <property type="term" value="C:membrane"/>
    <property type="evidence" value="ECO:0007669"/>
    <property type="project" value="UniProtKB-SubCell"/>
</dbReference>
<feature type="transmembrane region" description="Helical" evidence="6">
    <location>
        <begin position="440"/>
        <end position="458"/>
    </location>
</feature>
<keyword evidence="3 6" id="KW-0812">Transmembrane</keyword>
<feature type="domain" description="Major facilitator superfamily (MFS) profile" evidence="7">
    <location>
        <begin position="18"/>
        <end position="462"/>
    </location>
</feature>
<name>A0A2P7YMV4_9PEZI</name>
<evidence type="ECO:0000256" key="4">
    <source>
        <dbReference type="ARBA" id="ARBA00022989"/>
    </source>
</evidence>
<sequence>MADVKVTGRTGNLKCLGAIVLVSLCPFQYGIDFGVIGGLQAMPGFLEVFGYRDPDVPGGWNIDPTRQQLISSLMTLGAVIASGCAGPLAWRMGRKLNLWLACILCCVANAIMMGTTSIGALYAARLLLGISNGMLMTFSQLYIQESTPAVHRGLALSAFQSWTSIGTLIGTIIDNFTAPIPGRESYLIPLGIIYVVPCIIAVGLFFIPESPRWLTEQGKIEAANKSLRWLRASDEIANAEMVEIETTMATEKALHDGLSVWDMFRNPVDRRRTIVSIAAINTQAASGAMFIIAYGTYFFQMANVGKPFENAVILTSIGVFAILVNSAVVTKFGRRRVFLMTGLSICGVLQLLVAVIYTVAPTARGAAKSLVALTCLYMVSYNGLIATYAWVLGGEAPSQRLRSYTFGLGASVGFFGAWLATFTAPYFINPAALNWGPKYGYIWAPSCAIAAVFTWWYIPETKGRTLEEITEMFEAKVPARKFRTYRCIGAAHMASDDKFEKGSSDGDVEMVEKIEDGKEARGTVSQVA</sequence>
<reference evidence="8 9" key="1">
    <citation type="submission" date="2017-05" db="EMBL/GenBank/DDBJ databases">
        <title>Draft genome sequence of Elsinoe australis.</title>
        <authorList>
            <person name="Cheng Q."/>
        </authorList>
    </citation>
    <scope>NUCLEOTIDE SEQUENCE [LARGE SCALE GENOMIC DNA]</scope>
    <source>
        <strain evidence="8 9">NL1</strain>
    </source>
</reference>
<feature type="transmembrane region" description="Helical" evidence="6">
    <location>
        <begin position="311"/>
        <end position="330"/>
    </location>
</feature>
<dbReference type="EMBL" id="NHZQ01000412">
    <property type="protein sequence ID" value="PSK37285.1"/>
    <property type="molecule type" value="Genomic_DNA"/>
</dbReference>
<evidence type="ECO:0000256" key="3">
    <source>
        <dbReference type="ARBA" id="ARBA00022692"/>
    </source>
</evidence>
<dbReference type="OrthoDB" id="6133115at2759"/>
<keyword evidence="4 6" id="KW-1133">Transmembrane helix</keyword>
<dbReference type="PROSITE" id="PS50850">
    <property type="entry name" value="MFS"/>
    <property type="match status" value="1"/>
</dbReference>
<feature type="transmembrane region" description="Helical" evidence="6">
    <location>
        <begin position="370"/>
        <end position="392"/>
    </location>
</feature>
<dbReference type="Gene3D" id="1.20.1250.20">
    <property type="entry name" value="MFS general substrate transporter like domains"/>
    <property type="match status" value="1"/>
</dbReference>
<dbReference type="FunFam" id="1.20.1250.20:FF:000078">
    <property type="entry name" value="MFS maltose transporter, putative"/>
    <property type="match status" value="1"/>
</dbReference>
<dbReference type="Pfam" id="PF00083">
    <property type="entry name" value="Sugar_tr"/>
    <property type="match status" value="1"/>
</dbReference>
<comment type="subcellular location">
    <subcellularLocation>
        <location evidence="1">Membrane</location>
        <topology evidence="1">Multi-pass membrane protein</topology>
    </subcellularLocation>
</comment>
<dbReference type="InterPro" id="IPR020846">
    <property type="entry name" value="MFS_dom"/>
</dbReference>
<evidence type="ECO:0000313" key="9">
    <source>
        <dbReference type="Proteomes" id="UP000243723"/>
    </source>
</evidence>
<dbReference type="InterPro" id="IPR005829">
    <property type="entry name" value="Sugar_transporter_CS"/>
</dbReference>
<comment type="caution">
    <text evidence="8">The sequence shown here is derived from an EMBL/GenBank/DDBJ whole genome shotgun (WGS) entry which is preliminary data.</text>
</comment>
<evidence type="ECO:0000259" key="7">
    <source>
        <dbReference type="PROSITE" id="PS50850"/>
    </source>
</evidence>
<feature type="transmembrane region" description="Helical" evidence="6">
    <location>
        <begin position="337"/>
        <end position="358"/>
    </location>
</feature>
<evidence type="ECO:0000313" key="8">
    <source>
        <dbReference type="EMBL" id="PSK37285.1"/>
    </source>
</evidence>
<feature type="transmembrane region" description="Helical" evidence="6">
    <location>
        <begin position="404"/>
        <end position="428"/>
    </location>
</feature>
<evidence type="ECO:0000256" key="1">
    <source>
        <dbReference type="ARBA" id="ARBA00004141"/>
    </source>
</evidence>
<protein>
    <recommendedName>
        <fullName evidence="7">Major facilitator superfamily (MFS) profile domain-containing protein</fullName>
    </recommendedName>
</protein>
<dbReference type="PANTHER" id="PTHR48022">
    <property type="entry name" value="PLASTIDIC GLUCOSE TRANSPORTER 4"/>
    <property type="match status" value="1"/>
</dbReference>
<proteinExistence type="inferred from homology"/>
<evidence type="ECO:0000256" key="6">
    <source>
        <dbReference type="SAM" id="Phobius"/>
    </source>
</evidence>
<comment type="similarity">
    <text evidence="2">Belongs to the major facilitator superfamily. Sugar transporter (TC 2.A.1.1) family.</text>
</comment>
<dbReference type="InterPro" id="IPR050360">
    <property type="entry name" value="MFS_Sugar_Transporters"/>
</dbReference>
<dbReference type="PANTHER" id="PTHR48022:SF10">
    <property type="entry name" value="MAJOR FACILITATOR SUPERFAMILY (MFS) PROFILE DOMAIN-CONTAINING PROTEIN"/>
    <property type="match status" value="1"/>
</dbReference>
<dbReference type="AlphaFoldDB" id="A0A2P7YMV4"/>
<feature type="transmembrane region" description="Helical" evidence="6">
    <location>
        <begin position="69"/>
        <end position="89"/>
    </location>
</feature>
<dbReference type="InterPro" id="IPR036259">
    <property type="entry name" value="MFS_trans_sf"/>
</dbReference>